<feature type="region of interest" description="Disordered" evidence="1">
    <location>
        <begin position="34"/>
        <end position="106"/>
    </location>
</feature>
<protein>
    <submittedName>
        <fullName evidence="3">At4g09840</fullName>
    </submittedName>
</protein>
<accession>Q9SZ99</accession>
<reference evidence="3" key="5">
    <citation type="submission" date="2004-06" db="EMBL/GenBank/DDBJ databases">
        <title>Arabidopsis ORF clones.</title>
        <authorList>
            <person name="Cheuk R."/>
            <person name="Chen H."/>
            <person name="Kim C.J."/>
            <person name="Shinn P."/>
            <person name="Ecker J.R."/>
        </authorList>
    </citation>
    <scope>NUCLEOTIDE SEQUENCE</scope>
</reference>
<dbReference type="SMR" id="Q9SZ99"/>
<sequence length="106" mass="11592">MRGQRTVLSTIDGVIVEAVYKWVPGSLGLELVGVGGGDVGGNNQQGLRGNDQQAVPSAVAGVSDSEEDEEHEAGDDQQSRRKRKREQKENKGQEEEKEKEMKIQKT</sequence>
<reference evidence="4" key="6">
    <citation type="submission" date="2004-09" db="EMBL/GenBank/DDBJ databases">
        <title>Arabidopsis ORF clones.</title>
        <authorList>
            <person name="Shinn P."/>
            <person name="Chen H."/>
            <person name="Cheuk R."/>
            <person name="Kim C.J."/>
            <person name="Ecker J.R."/>
        </authorList>
    </citation>
    <scope>NUCLEOTIDE SEQUENCE</scope>
</reference>
<dbReference type="EMBL" id="CP002687">
    <property type="protein sequence ID" value="AEE82804.1"/>
    <property type="molecule type" value="Genomic_DNA"/>
</dbReference>
<reference evidence="5" key="8">
    <citation type="submission" date="2016-05" db="EMBL/GenBank/DDBJ databases">
        <authorList>
            <person name="Krishnakumar V."/>
            <person name="Cheng C.-Y."/>
            <person name="Chan A.P."/>
            <person name="Schobel S."/>
            <person name="Kim M."/>
            <person name="Ferlanti E.S."/>
            <person name="Belyaeva I."/>
            <person name="Rosen B.D."/>
            <person name="Micklem G."/>
            <person name="Miller J.R."/>
            <person name="Vaughn M."/>
            <person name="Town C.D."/>
        </authorList>
    </citation>
    <scope>NUCLEOTIDE SEQUENCE</scope>
</reference>
<reference evidence="5" key="7">
    <citation type="submission" date="2011-02" db="EMBL/GenBank/DDBJ databases">
        <authorList>
            <consortium name="TAIR"/>
            <person name="Swarbreck D."/>
            <person name="Lamesch P."/>
            <person name="Wilks C."/>
            <person name="Huala E."/>
        </authorList>
    </citation>
    <scope>NUCLEOTIDE SEQUENCE</scope>
</reference>
<dbReference type="GeneID" id="826573"/>
<dbReference type="KEGG" id="ath:AT4G09840"/>
<gene>
    <name evidence="2 5" type="ordered locus">At4g09840</name>
    <name evidence="6" type="ORF">F17A8.190</name>
    <name evidence="5" type="ORF">F17A8_190</name>
</gene>
<keyword evidence="8" id="KW-1185">Reference proteome</keyword>
<reference evidence="8" key="9">
    <citation type="journal article" date="2017" name="Plant J.">
        <title>Araport11: a complete reannotation of the Arabidopsis thaliana reference genome.</title>
        <authorList>
            <person name="Cheng C.Y."/>
            <person name="Krishnakumar V."/>
            <person name="Chan A.P."/>
            <person name="Thibaud-Nissen F."/>
            <person name="Schobel S."/>
            <person name="Town C.D."/>
        </authorList>
    </citation>
    <scope>GENOME REANNOTATION</scope>
    <source>
        <strain evidence="8">cv. Columbia</strain>
    </source>
</reference>
<feature type="compositionally biased region" description="Acidic residues" evidence="1">
    <location>
        <begin position="64"/>
        <end position="75"/>
    </location>
</feature>
<dbReference type="EMBL" id="CP002687">
    <property type="protein sequence ID" value="AEE82805.1"/>
    <property type="molecule type" value="Genomic_DNA"/>
</dbReference>
<dbReference type="EMBL" id="BT015696">
    <property type="protein sequence ID" value="AAU29473.1"/>
    <property type="molecule type" value="mRNA"/>
</dbReference>
<dbReference type="EMBL" id="AL161516">
    <property type="protein sequence ID" value="CAB78107.1"/>
    <property type="molecule type" value="Genomic_DNA"/>
</dbReference>
<dbReference type="AlphaFoldDB" id="Q9SZ99"/>
<name>Q9SZ99_ARATH</name>
<dbReference type="PIR" id="T04032">
    <property type="entry name" value="T04032"/>
</dbReference>
<reference evidence="6" key="2">
    <citation type="submission" date="1999-03" db="EMBL/GenBank/DDBJ databases">
        <authorList>
            <person name="Bevan M."/>
            <person name="Murphy G."/>
            <person name="Ridley P."/>
            <person name="Hudson S."/>
            <person name="Bancroft I."/>
            <person name="Mewes H.W."/>
            <person name="Mannhaupt G."/>
            <person name="Mayer K.F.X."/>
            <person name="Schueller C."/>
        </authorList>
    </citation>
    <scope>NUCLEOTIDE SEQUENCE</scope>
</reference>
<evidence type="ECO:0000313" key="3">
    <source>
        <dbReference type="EMBL" id="AAT41776.1"/>
    </source>
</evidence>
<reference evidence="7" key="4">
    <citation type="submission" date="2000-03" db="EMBL/GenBank/DDBJ databases">
        <authorList>
            <person name="Murphy G."/>
            <person name="Ridley P."/>
            <person name="Hudson S."/>
            <person name="Mewes H.W."/>
            <person name="Lemcke K."/>
            <person name="Mayer K.F.X."/>
        </authorList>
    </citation>
    <scope>NUCLEOTIDE SEQUENCE</scope>
</reference>
<dbReference type="HOGENOM" id="CLU_153444_0_0_1"/>
<dbReference type="EMBL" id="BT014793">
    <property type="protein sequence ID" value="AAT41776.1"/>
    <property type="molecule type" value="mRNA"/>
</dbReference>
<evidence type="ECO:0000313" key="4">
    <source>
        <dbReference type="EMBL" id="AAU29473.1"/>
    </source>
</evidence>
<evidence type="ECO:0000313" key="6">
    <source>
        <dbReference type="EMBL" id="CAB39651.1"/>
    </source>
</evidence>
<dbReference type="TAIR" id="AT4G09840"/>
<evidence type="ECO:0000313" key="8">
    <source>
        <dbReference type="Proteomes" id="UP000006548"/>
    </source>
</evidence>
<evidence type="ECO:0000313" key="5">
    <source>
        <dbReference type="EMBL" id="AEE82804.1"/>
    </source>
</evidence>
<reference evidence="5 8" key="1">
    <citation type="journal article" date="1999" name="Nature">
        <title>Sequence and analysis of chromosome 4 of the plant Arabidopsis thaliana.</title>
        <authorList>
            <consortium name="EU"/>
            <consortium name="CSHL and WU Arabidopsis Sequencing Project"/>
            <person name="Mayer K."/>
            <person name="Schuller C."/>
            <person name="Wambutt R."/>
            <person name="Murphy G."/>
            <person name="Volckaert G."/>
            <person name="Pohl T."/>
            <person name="Dusterhoft A."/>
            <person name="Stiekema W."/>
            <person name="Entian K.D."/>
            <person name="Terryn N."/>
            <person name="Harris B."/>
            <person name="Ansorge W."/>
            <person name="Brandt P."/>
            <person name="Grivell L."/>
            <person name="Rieger M."/>
            <person name="Weichselgartner M."/>
            <person name="de Simone V."/>
            <person name="Obermaier B."/>
            <person name="Mache R."/>
            <person name="Muller M."/>
            <person name="Kreis M."/>
            <person name="Delseny M."/>
            <person name="Puigdomenech P."/>
            <person name="Watson M."/>
            <person name="Schmidtheini T."/>
            <person name="Reichert B."/>
            <person name="Portatelle D."/>
            <person name="Perez-Alonso M."/>
            <person name="Boutry M."/>
            <person name="Bancroft I."/>
            <person name="Vos P."/>
            <person name="Hoheisel J."/>
            <person name="Zimmermann W."/>
            <person name="Wedler H."/>
            <person name="Ridley P."/>
            <person name="Langham S.A."/>
            <person name="McCullagh B."/>
            <person name="Bilham L."/>
            <person name="Robben J."/>
            <person name="Van der Schueren J."/>
            <person name="Grymonprez B."/>
            <person name="Chuang Y.J."/>
            <person name="Vandenbussche F."/>
            <person name="Braeken M."/>
            <person name="Weltjens I."/>
            <person name="Voet M."/>
            <person name="Bastiaens I."/>
            <person name="Aert R."/>
            <person name="Defoor E."/>
            <person name="Weitzenegger T."/>
            <person name="Bothe G."/>
            <person name="Ramsperger U."/>
            <person name="Hilbert H."/>
            <person name="Braun M."/>
            <person name="Holzer E."/>
            <person name="Brandt A."/>
            <person name="Peters S."/>
            <person name="van Staveren M."/>
            <person name="Dirske W."/>
            <person name="Mooijman P."/>
            <person name="Klein Lankhorst R."/>
            <person name="Rose M."/>
            <person name="Hauf J."/>
            <person name="Kotter P."/>
            <person name="Berneiser S."/>
            <person name="Hempel S."/>
            <person name="Feldpausch M."/>
            <person name="Lamberth S."/>
            <person name="Van den Daele H."/>
            <person name="De Keyser A."/>
            <person name="Buysshaert C."/>
            <person name="Gielen J."/>
            <person name="Villarroel R."/>
            <person name="De Clercq R."/>
            <person name="Van Montagu M."/>
            <person name="Rogers J."/>
            <person name="Cronin A."/>
            <person name="Quail M."/>
            <person name="Bray-Allen S."/>
            <person name="Clark L."/>
            <person name="Doggett J."/>
            <person name="Hall S."/>
            <person name="Kay M."/>
            <person name="Lennard N."/>
            <person name="McLay K."/>
            <person name="Mayes R."/>
            <person name="Pettett A."/>
            <person name="Rajandream M.A."/>
            <person name="Lyne M."/>
            <person name="Benes V."/>
            <person name="Rechmann S."/>
            <person name="Borkova D."/>
            <person name="Blocker H."/>
            <person name="Scharfe M."/>
            <person name="Grimm M."/>
            <person name="Lohnert T.H."/>
            <person name="Dose S."/>
            <person name="de Haan M."/>
            <person name="Maarse A."/>
            <person name="Schafer M."/>
            <person name="Muller-Auer S."/>
            <person name="Gabel C."/>
            <person name="Fuchs M."/>
            <person name="Fartmann B."/>
            <person name="Granderath K."/>
            <person name="Dauner D."/>
            <person name="Herzl A."/>
            <person name="Neumann S."/>
            <person name="Argiriou A."/>
            <person name="Vitale D."/>
            <person name="Liguori R."/>
            <person name="Piravandi E."/>
            <person name="Massenet O."/>
            <person name="Quigley F."/>
            <person name="Clabauld G."/>
            <person name="Mundlein A."/>
            <person name="Felber R."/>
            <person name="Schnabl S."/>
            <person name="Hiller R."/>
            <person name="Schmidt W."/>
            <person name="Lecharny A."/>
            <person name="Aubourg S."/>
            <person name="Chefdor F."/>
            <person name="Cooke R."/>
            <person name="Berger C."/>
            <person name="Montfort A."/>
            <person name="Casacuberta E."/>
            <person name="Gibbons T."/>
            <person name="Weber N."/>
            <person name="Vandenbol M."/>
            <person name="Bargues M."/>
            <person name="Terol J."/>
            <person name="Torres A."/>
            <person name="Perez-Perez A."/>
            <person name="Purnelle B."/>
            <person name="Bent E."/>
            <person name="Johnson S."/>
            <person name="Tacon D."/>
            <person name="Jesse T."/>
            <person name="Heijnen L."/>
            <person name="Schwarz S."/>
            <person name="Scholler P."/>
            <person name="Heber S."/>
            <person name="Francs P."/>
            <person name="Bielke C."/>
            <person name="Frishman D."/>
            <person name="Haase D."/>
            <person name="Lemcke K."/>
            <person name="Mewes H.W."/>
            <person name="Stocker S."/>
            <person name="Zaccaria P."/>
            <person name="Bevan M."/>
            <person name="Wilson R.K."/>
            <person name="de la Bastide M."/>
            <person name="Habermann K."/>
            <person name="Parnell L."/>
            <person name="Dedhia N."/>
            <person name="Gnoj L."/>
            <person name="Schutz K."/>
            <person name="Huang E."/>
            <person name="Spiegel L."/>
            <person name="Sehkon M."/>
            <person name="Murray J."/>
            <person name="Sheet P."/>
            <person name="Cordes M."/>
            <person name="Abu-Threideh J."/>
            <person name="Stoneking T."/>
            <person name="Kalicki J."/>
            <person name="Graves T."/>
            <person name="Harmon G."/>
            <person name="Edwards J."/>
            <person name="Latreille P."/>
            <person name="Courtney L."/>
            <person name="Cloud J."/>
            <person name="Abbott A."/>
            <person name="Scott K."/>
            <person name="Johnson D."/>
            <person name="Minx P."/>
            <person name="Bentley D."/>
            <person name="Fulton B."/>
            <person name="Miller N."/>
            <person name="Greco T."/>
            <person name="Kemp K."/>
            <person name="Kramer J."/>
            <person name="Fulton L."/>
            <person name="Mardis E."/>
            <person name="Dante M."/>
            <person name="Pepin K."/>
            <person name="Hillier L."/>
            <person name="Nelson J."/>
            <person name="Spieth J."/>
            <person name="Ryan E."/>
            <person name="Andrews S."/>
            <person name="Geisel C."/>
            <person name="Layman D."/>
            <person name="Du H."/>
            <person name="Ali J."/>
            <person name="Berghoff A."/>
            <person name="Jones K."/>
            <person name="Drone K."/>
            <person name="Cotton M."/>
            <person name="Joshu C."/>
            <person name="Antonoiu B."/>
            <person name="Zidanic M."/>
            <person name="Strong C."/>
            <person name="Sun H."/>
            <person name="Lamar B."/>
            <person name="Yordan C."/>
            <person name="Ma P."/>
            <person name="Zhong J."/>
            <person name="Preston R."/>
            <person name="Vil D."/>
            <person name="Shekher M."/>
            <person name="Matero A."/>
            <person name="Shah R."/>
            <person name="Swaby I.K."/>
            <person name="O'Shaughnessy A."/>
            <person name="Rodriguez M."/>
            <person name="Hoffmann J."/>
            <person name="Till S."/>
            <person name="Granat S."/>
            <person name="Shohdy N."/>
            <person name="Hasegawa A."/>
            <person name="Hameed A."/>
            <person name="Lodhi M."/>
            <person name="Johnson A."/>
            <person name="Chen E."/>
            <person name="Marra M."/>
            <person name="Martienssen R."/>
            <person name="McCombie W.R."/>
        </authorList>
    </citation>
    <scope>NUCLEOTIDE SEQUENCE [LARGE SCALE GENOMIC DNA]</scope>
    <source>
        <strain evidence="8">cv. Columbia</strain>
    </source>
</reference>
<organism evidence="6">
    <name type="scientific">Arabidopsis thaliana</name>
    <name type="common">Mouse-ear cress</name>
    <dbReference type="NCBI Taxonomy" id="3702"/>
    <lineage>
        <taxon>Eukaryota</taxon>
        <taxon>Viridiplantae</taxon>
        <taxon>Streptophyta</taxon>
        <taxon>Embryophyta</taxon>
        <taxon>Tracheophyta</taxon>
        <taxon>Spermatophyta</taxon>
        <taxon>Magnoliopsida</taxon>
        <taxon>eudicotyledons</taxon>
        <taxon>Gunneridae</taxon>
        <taxon>Pentapetalae</taxon>
        <taxon>rosids</taxon>
        <taxon>malvids</taxon>
        <taxon>Brassicales</taxon>
        <taxon>Brassicaceae</taxon>
        <taxon>Camelineae</taxon>
        <taxon>Arabidopsis</taxon>
    </lineage>
</organism>
<feature type="compositionally biased region" description="Basic and acidic residues" evidence="1">
    <location>
        <begin position="86"/>
        <end position="106"/>
    </location>
</feature>
<evidence type="ECO:0000313" key="2">
    <source>
        <dbReference type="Araport" id="AT4G09840"/>
    </source>
</evidence>
<evidence type="ECO:0000256" key="1">
    <source>
        <dbReference type="SAM" id="MobiDB-lite"/>
    </source>
</evidence>
<proteinExistence type="evidence at transcript level"/>
<dbReference type="PaxDb" id="3702-AT4G09840.2"/>
<evidence type="ECO:0000313" key="7">
    <source>
        <dbReference type="EMBL" id="CAB78107.1"/>
    </source>
</evidence>
<dbReference type="Proteomes" id="UP000006548">
    <property type="component" value="Chromosome 4"/>
</dbReference>
<dbReference type="EMBL" id="AL049482">
    <property type="protein sequence ID" value="CAB39651.1"/>
    <property type="molecule type" value="Genomic_DNA"/>
</dbReference>
<reference evidence="6" key="3">
    <citation type="submission" date="1999-03" db="EMBL/GenBank/DDBJ databases">
        <authorList>
            <person name="EU Arabidopsis sequencing project"/>
        </authorList>
    </citation>
    <scope>NUCLEOTIDE SEQUENCE</scope>
</reference>
<dbReference type="Araport" id="AT4G09840"/>